<organism evidence="3 4">
    <name type="scientific">Prosthecobacter algae</name>
    <dbReference type="NCBI Taxonomy" id="1144682"/>
    <lineage>
        <taxon>Bacteria</taxon>
        <taxon>Pseudomonadati</taxon>
        <taxon>Verrucomicrobiota</taxon>
        <taxon>Verrucomicrobiia</taxon>
        <taxon>Verrucomicrobiales</taxon>
        <taxon>Verrucomicrobiaceae</taxon>
        <taxon>Prosthecobacter</taxon>
    </lineage>
</organism>
<evidence type="ECO:0000313" key="4">
    <source>
        <dbReference type="Proteomes" id="UP001499852"/>
    </source>
</evidence>
<keyword evidence="2" id="KW-1133">Transmembrane helix</keyword>
<feature type="region of interest" description="Disordered" evidence="1">
    <location>
        <begin position="84"/>
        <end position="105"/>
    </location>
</feature>
<comment type="caution">
    <text evidence="3">The sequence shown here is derived from an EMBL/GenBank/DDBJ whole genome shotgun (WGS) entry which is preliminary data.</text>
</comment>
<evidence type="ECO:0000313" key="3">
    <source>
        <dbReference type="EMBL" id="GAA5141178.1"/>
    </source>
</evidence>
<evidence type="ECO:0000256" key="2">
    <source>
        <dbReference type="SAM" id="Phobius"/>
    </source>
</evidence>
<gene>
    <name evidence="3" type="ORF">GCM10023213_24980</name>
</gene>
<proteinExistence type="predicted"/>
<sequence length="128" mass="14329">MSKLSRKKKASATPTALAPRDKALLIGVPILLLAIPALVLHFSSIHQQTTSISKTVQIWKATYHINEAQAELIQQIEIDFHGNGSPFTIKPSRTGEDKHRHHEEISRLMSPEDGARFMRAMEQSEGKH</sequence>
<dbReference type="Proteomes" id="UP001499852">
    <property type="component" value="Unassembled WGS sequence"/>
</dbReference>
<accession>A0ABP9P672</accession>
<protein>
    <submittedName>
        <fullName evidence="3">Uncharacterized protein</fullName>
    </submittedName>
</protein>
<keyword evidence="4" id="KW-1185">Reference proteome</keyword>
<reference evidence="4" key="1">
    <citation type="journal article" date="2019" name="Int. J. Syst. Evol. Microbiol.">
        <title>The Global Catalogue of Microorganisms (GCM) 10K type strain sequencing project: providing services to taxonomists for standard genome sequencing and annotation.</title>
        <authorList>
            <consortium name="The Broad Institute Genomics Platform"/>
            <consortium name="The Broad Institute Genome Sequencing Center for Infectious Disease"/>
            <person name="Wu L."/>
            <person name="Ma J."/>
        </authorList>
    </citation>
    <scope>NUCLEOTIDE SEQUENCE [LARGE SCALE GENOMIC DNA]</scope>
    <source>
        <strain evidence="4">JCM 18053</strain>
    </source>
</reference>
<feature type="compositionally biased region" description="Basic and acidic residues" evidence="1">
    <location>
        <begin position="93"/>
        <end position="105"/>
    </location>
</feature>
<dbReference type="EMBL" id="BAABIA010000004">
    <property type="protein sequence ID" value="GAA5141178.1"/>
    <property type="molecule type" value="Genomic_DNA"/>
</dbReference>
<name>A0ABP9P672_9BACT</name>
<dbReference type="RefSeq" id="WP_345736701.1">
    <property type="nucleotide sequence ID" value="NZ_BAABIA010000004.1"/>
</dbReference>
<evidence type="ECO:0000256" key="1">
    <source>
        <dbReference type="SAM" id="MobiDB-lite"/>
    </source>
</evidence>
<keyword evidence="2" id="KW-0472">Membrane</keyword>
<feature type="transmembrane region" description="Helical" evidence="2">
    <location>
        <begin position="23"/>
        <end position="42"/>
    </location>
</feature>
<keyword evidence="2" id="KW-0812">Transmembrane</keyword>